<gene>
    <name evidence="2" type="ORF">J5V16_10780</name>
</gene>
<sequence>MSGFAVFIIVVGVIALVAGLASAGGRSHDPAVQASRRAARQQRGRRLDAGGHGMGWSNSSYSTPDGGTSGSNDCGPSGGDSGGGFSGFGGGDSGGGFSGGDSGGGSSC</sequence>
<comment type="caution">
    <text evidence="2">The sequence shown here is derived from an EMBL/GenBank/DDBJ whole genome shotgun (WGS) entry which is preliminary data.</text>
</comment>
<proteinExistence type="predicted"/>
<organism evidence="2 3">
    <name type="scientific">Glycomyces niveus</name>
    <dbReference type="NCBI Taxonomy" id="2820287"/>
    <lineage>
        <taxon>Bacteria</taxon>
        <taxon>Bacillati</taxon>
        <taxon>Actinomycetota</taxon>
        <taxon>Actinomycetes</taxon>
        <taxon>Glycomycetales</taxon>
        <taxon>Glycomycetaceae</taxon>
        <taxon>Glycomyces</taxon>
    </lineage>
</organism>
<feature type="region of interest" description="Disordered" evidence="1">
    <location>
        <begin position="23"/>
        <end position="108"/>
    </location>
</feature>
<accession>A0ABS3U6C7</accession>
<feature type="compositionally biased region" description="Gly residues" evidence="1">
    <location>
        <begin position="76"/>
        <end position="108"/>
    </location>
</feature>
<reference evidence="2 3" key="1">
    <citation type="submission" date="2021-03" db="EMBL/GenBank/DDBJ databases">
        <title>Glycomyces sp. nov., a novel actinomycete isolated from soil.</title>
        <authorList>
            <person name="Yang X."/>
            <person name="Xu X."/>
        </authorList>
    </citation>
    <scope>NUCLEOTIDE SEQUENCE [LARGE SCALE GENOMIC DNA]</scope>
    <source>
        <strain evidence="2 3">NEAU-S30</strain>
    </source>
</reference>
<keyword evidence="3" id="KW-1185">Reference proteome</keyword>
<name>A0ABS3U6C7_9ACTN</name>
<dbReference type="EMBL" id="JAGFNP010000005">
    <property type="protein sequence ID" value="MBO3733308.1"/>
    <property type="molecule type" value="Genomic_DNA"/>
</dbReference>
<feature type="compositionally biased region" description="Polar residues" evidence="1">
    <location>
        <begin position="56"/>
        <end position="66"/>
    </location>
</feature>
<dbReference type="Proteomes" id="UP000681341">
    <property type="component" value="Unassembled WGS sequence"/>
</dbReference>
<feature type="compositionally biased region" description="Low complexity" evidence="1">
    <location>
        <begin position="23"/>
        <end position="36"/>
    </location>
</feature>
<dbReference type="RefSeq" id="WP_208496229.1">
    <property type="nucleotide sequence ID" value="NZ_JAGFNP010000005.1"/>
</dbReference>
<protein>
    <submittedName>
        <fullName evidence="2">Uncharacterized protein</fullName>
    </submittedName>
</protein>
<evidence type="ECO:0000313" key="3">
    <source>
        <dbReference type="Proteomes" id="UP000681341"/>
    </source>
</evidence>
<evidence type="ECO:0000256" key="1">
    <source>
        <dbReference type="SAM" id="MobiDB-lite"/>
    </source>
</evidence>
<evidence type="ECO:0000313" key="2">
    <source>
        <dbReference type="EMBL" id="MBO3733308.1"/>
    </source>
</evidence>